<dbReference type="Gene3D" id="1.10.10.350">
    <property type="match status" value="1"/>
</dbReference>
<evidence type="ECO:0000256" key="7">
    <source>
        <dbReference type="ARBA" id="ARBA00023146"/>
    </source>
</evidence>
<comment type="subcellular location">
    <subcellularLocation>
        <location evidence="8">Cytoplasm</location>
    </subcellularLocation>
</comment>
<keyword evidence="7 8" id="KW-0030">Aminoacyl-tRNA synthetase</keyword>
<keyword evidence="4 8" id="KW-0547">Nucleotide-binding</keyword>
<keyword evidence="2 8" id="KW-0963">Cytoplasm</keyword>
<evidence type="ECO:0000259" key="10">
    <source>
        <dbReference type="Pfam" id="PF19269"/>
    </source>
</evidence>
<dbReference type="GO" id="GO:0006424">
    <property type="term" value="P:glutamyl-tRNA aminoacylation"/>
    <property type="evidence" value="ECO:0007669"/>
    <property type="project" value="UniProtKB-UniRule"/>
</dbReference>
<evidence type="ECO:0000259" key="9">
    <source>
        <dbReference type="Pfam" id="PF00749"/>
    </source>
</evidence>
<evidence type="ECO:0000256" key="1">
    <source>
        <dbReference type="ARBA" id="ARBA00007894"/>
    </source>
</evidence>
<dbReference type="GO" id="GO:0005737">
    <property type="term" value="C:cytoplasm"/>
    <property type="evidence" value="ECO:0007669"/>
    <property type="project" value="UniProtKB-SubCell"/>
</dbReference>
<protein>
    <recommendedName>
        <fullName evidence="8">Glutamate--tRNA ligase</fullName>
        <ecNumber evidence="8">6.1.1.17</ecNumber>
    </recommendedName>
    <alternativeName>
        <fullName evidence="8">Glutamyl-tRNA synthetase</fullName>
        <shortName evidence="8">GluRS</shortName>
    </alternativeName>
</protein>
<dbReference type="EMBL" id="JACIIV010000008">
    <property type="protein sequence ID" value="MBB6227118.1"/>
    <property type="molecule type" value="Genomic_DNA"/>
</dbReference>
<dbReference type="InterPro" id="IPR049940">
    <property type="entry name" value="GluQ/Sye"/>
</dbReference>
<dbReference type="PROSITE" id="PS00178">
    <property type="entry name" value="AA_TRNA_LIGASE_I"/>
    <property type="match status" value="1"/>
</dbReference>
<evidence type="ECO:0000256" key="6">
    <source>
        <dbReference type="ARBA" id="ARBA00022917"/>
    </source>
</evidence>
<dbReference type="Pfam" id="PF19269">
    <property type="entry name" value="Anticodon_2"/>
    <property type="match status" value="1"/>
</dbReference>
<comment type="caution">
    <text evidence="11">The sequence shown here is derived from an EMBL/GenBank/DDBJ whole genome shotgun (WGS) entry which is preliminary data.</text>
</comment>
<dbReference type="Gene3D" id="3.40.50.620">
    <property type="entry name" value="HUPs"/>
    <property type="match status" value="1"/>
</dbReference>
<keyword evidence="3 8" id="KW-0436">Ligase</keyword>
<comment type="subunit">
    <text evidence="8">Monomer.</text>
</comment>
<feature type="short sequence motif" description="'KMSKS' region" evidence="8">
    <location>
        <begin position="239"/>
        <end position="243"/>
    </location>
</feature>
<keyword evidence="5 8" id="KW-0067">ATP-binding</keyword>
<dbReference type="PANTHER" id="PTHR43311">
    <property type="entry name" value="GLUTAMATE--TRNA LIGASE"/>
    <property type="match status" value="1"/>
</dbReference>
<organism evidence="11 12">
    <name type="scientific">Polymorphobacter multimanifer</name>
    <dbReference type="NCBI Taxonomy" id="1070431"/>
    <lineage>
        <taxon>Bacteria</taxon>
        <taxon>Pseudomonadati</taxon>
        <taxon>Pseudomonadota</taxon>
        <taxon>Alphaproteobacteria</taxon>
        <taxon>Sphingomonadales</taxon>
        <taxon>Sphingosinicellaceae</taxon>
        <taxon>Polymorphobacter</taxon>
    </lineage>
</organism>
<dbReference type="InterPro" id="IPR004527">
    <property type="entry name" value="Glu-tRNA-ligase_bac/mito"/>
</dbReference>
<sequence length="443" mass="47807">MVITRFAPSPTGRLHAGNIRTALVNWLLARSHGGRFLLRLDDTDAARSTDAAAAGIREDLDWLGLAPDDEVRQSDRFALYDAALETLAAAGRVYRAYETPEELELKRRVQQGRGLPPIYDRAALALSDADHARMATEGRAPHWRFRLDHAAPIQWTDGVRGPCQFDPAMLSDPVIRRADCSWLYLLPSVVDDIDMRISHVVRGEDHVSNSAVQLQMFAALGAEPPALAHLALLTGADAALSKRIGSAGVGEWQADGIEALAVVALLARLGTSQPVEPIASLDALVEGFSLAHFGRAPARFDPADLAALSARILHGLPFETVAARLPGLTEPLWLAVRGNLERLEDAARWQAVIDGPVRTDIDVAEREYLGLAADTLGQLPWRDEIWADLIAELKGTSGRKGKALFLPLRLALTGEAHGPEMAALLPLIGQTAATERLRAAASG</sequence>
<dbReference type="Proteomes" id="UP000538147">
    <property type="component" value="Unassembled WGS sequence"/>
</dbReference>
<dbReference type="GO" id="GO:0005524">
    <property type="term" value="F:ATP binding"/>
    <property type="evidence" value="ECO:0007669"/>
    <property type="project" value="UniProtKB-UniRule"/>
</dbReference>
<dbReference type="SUPFAM" id="SSF48163">
    <property type="entry name" value="An anticodon-binding domain of class I aminoacyl-tRNA synthetases"/>
    <property type="match status" value="1"/>
</dbReference>
<dbReference type="InterPro" id="IPR020751">
    <property type="entry name" value="aa-tRNA-synth_I_codon-bd_sub2"/>
</dbReference>
<comment type="catalytic activity">
    <reaction evidence="8">
        <text>tRNA(Glu) + L-glutamate + ATP = L-glutamyl-tRNA(Glu) + AMP + diphosphate</text>
        <dbReference type="Rhea" id="RHEA:23540"/>
        <dbReference type="Rhea" id="RHEA-COMP:9663"/>
        <dbReference type="Rhea" id="RHEA-COMP:9680"/>
        <dbReference type="ChEBI" id="CHEBI:29985"/>
        <dbReference type="ChEBI" id="CHEBI:30616"/>
        <dbReference type="ChEBI" id="CHEBI:33019"/>
        <dbReference type="ChEBI" id="CHEBI:78442"/>
        <dbReference type="ChEBI" id="CHEBI:78520"/>
        <dbReference type="ChEBI" id="CHEBI:456215"/>
        <dbReference type="EC" id="6.1.1.17"/>
    </reaction>
</comment>
<dbReference type="SUPFAM" id="SSF52374">
    <property type="entry name" value="Nucleotidylyl transferase"/>
    <property type="match status" value="1"/>
</dbReference>
<proteinExistence type="inferred from homology"/>
<dbReference type="PANTHER" id="PTHR43311:SF2">
    <property type="entry name" value="GLUTAMATE--TRNA LIGASE, MITOCHONDRIAL-RELATED"/>
    <property type="match status" value="1"/>
</dbReference>
<comment type="function">
    <text evidence="8">Catalyzes the attachment of glutamate to tRNA(Glu) in a two-step reaction: glutamate is first activated by ATP to form Glu-AMP and then transferred to the acceptor end of tRNA(Glu).</text>
</comment>
<evidence type="ECO:0000256" key="3">
    <source>
        <dbReference type="ARBA" id="ARBA00022598"/>
    </source>
</evidence>
<evidence type="ECO:0000313" key="11">
    <source>
        <dbReference type="EMBL" id="MBB6227118.1"/>
    </source>
</evidence>
<dbReference type="Pfam" id="PF00749">
    <property type="entry name" value="tRNA-synt_1c"/>
    <property type="match status" value="1"/>
</dbReference>
<reference evidence="11 12" key="1">
    <citation type="submission" date="2020-08" db="EMBL/GenBank/DDBJ databases">
        <title>Genomic Encyclopedia of Type Strains, Phase IV (KMG-IV): sequencing the most valuable type-strain genomes for metagenomic binning, comparative biology and taxonomic classification.</title>
        <authorList>
            <person name="Goeker M."/>
        </authorList>
    </citation>
    <scope>NUCLEOTIDE SEQUENCE [LARGE SCALE GENOMIC DNA]</scope>
    <source>
        <strain evidence="11 12">DSM 102189</strain>
    </source>
</reference>
<dbReference type="InterPro" id="IPR020058">
    <property type="entry name" value="Glu/Gln-tRNA-synth_Ib_cat-dom"/>
</dbReference>
<dbReference type="InterPro" id="IPR045462">
    <property type="entry name" value="aa-tRNA-synth_I_cd-bd"/>
</dbReference>
<comment type="caution">
    <text evidence="8">Lacks conserved residue(s) required for the propagation of feature annotation.</text>
</comment>
<evidence type="ECO:0000256" key="2">
    <source>
        <dbReference type="ARBA" id="ARBA00022490"/>
    </source>
</evidence>
<dbReference type="PRINTS" id="PR00987">
    <property type="entry name" value="TRNASYNTHGLU"/>
</dbReference>
<dbReference type="InterPro" id="IPR000924">
    <property type="entry name" value="Glu/Gln-tRNA-synth"/>
</dbReference>
<dbReference type="InterPro" id="IPR014729">
    <property type="entry name" value="Rossmann-like_a/b/a_fold"/>
</dbReference>
<dbReference type="RefSeq" id="WP_184197403.1">
    <property type="nucleotide sequence ID" value="NZ_JACIIV010000008.1"/>
</dbReference>
<dbReference type="AlphaFoldDB" id="A0A841LDR0"/>
<gene>
    <name evidence="8" type="primary">gltX</name>
    <name evidence="11" type="ORF">FHS79_001282</name>
</gene>
<keyword evidence="6 8" id="KW-0648">Protein biosynthesis</keyword>
<dbReference type="GO" id="GO:0000049">
    <property type="term" value="F:tRNA binding"/>
    <property type="evidence" value="ECO:0007669"/>
    <property type="project" value="InterPro"/>
</dbReference>
<comment type="similarity">
    <text evidence="1 8">Belongs to the class-I aminoacyl-tRNA synthetase family. Glutamate--tRNA ligase type 1 subfamily.</text>
</comment>
<feature type="domain" description="Glutamyl/glutaminyl-tRNA synthetase class Ib catalytic" evidence="9">
    <location>
        <begin position="2"/>
        <end position="273"/>
    </location>
</feature>
<dbReference type="EC" id="6.1.1.17" evidence="8"/>
<evidence type="ECO:0000313" key="12">
    <source>
        <dbReference type="Proteomes" id="UP000538147"/>
    </source>
</evidence>
<feature type="short sequence motif" description="'HIGH' region" evidence="8">
    <location>
        <begin position="8"/>
        <end position="18"/>
    </location>
</feature>
<evidence type="ECO:0000256" key="4">
    <source>
        <dbReference type="ARBA" id="ARBA00022741"/>
    </source>
</evidence>
<dbReference type="GO" id="GO:0004818">
    <property type="term" value="F:glutamate-tRNA ligase activity"/>
    <property type="evidence" value="ECO:0007669"/>
    <property type="project" value="UniProtKB-UniRule"/>
</dbReference>
<dbReference type="InterPro" id="IPR001412">
    <property type="entry name" value="aa-tRNA-synth_I_CS"/>
</dbReference>
<keyword evidence="12" id="KW-1185">Reference proteome</keyword>
<feature type="binding site" evidence="8">
    <location>
        <position position="242"/>
    </location>
    <ligand>
        <name>ATP</name>
        <dbReference type="ChEBI" id="CHEBI:30616"/>
    </ligand>
</feature>
<dbReference type="HAMAP" id="MF_00022">
    <property type="entry name" value="Glu_tRNA_synth_type1"/>
    <property type="match status" value="1"/>
</dbReference>
<evidence type="ECO:0000256" key="8">
    <source>
        <dbReference type="HAMAP-Rule" id="MF_00022"/>
    </source>
</evidence>
<feature type="domain" description="Aminoacyl-tRNA synthetase class I anticodon-binding" evidence="10">
    <location>
        <begin position="365"/>
        <end position="440"/>
    </location>
</feature>
<name>A0A841LDR0_9SPHN</name>
<accession>A0A841LDR0</accession>
<evidence type="ECO:0000256" key="5">
    <source>
        <dbReference type="ARBA" id="ARBA00022840"/>
    </source>
</evidence>
<dbReference type="InterPro" id="IPR008925">
    <property type="entry name" value="aa_tRNA-synth_I_cd-bd_sf"/>
</dbReference>